<sequence>MFVNCSNCCVASLSSIAHLVAEYFWMHSQSTVEHNGLCLFSTFNEQHPNVNLQARVYNEPGPIMLSSADRVLRASDSASIVFSQQLNHNTYPNNHKIIMAAFGGIRTLSSGTASNDFCMHAVDVSRVDIPIEPSLLDFINKEVSFCPVLTQLPNIEQLAFARYLLGRARELHGGQQTSTPGDWLRALNLGLALRAECKCNALSSTPSNSDASGLGISGLPTMGSDSSVQDSFEERYVYEWQNAETNSPNQFRNPFHYTPSIYSQDGDAETIRGSPESTRISPRMVLHRRASSPNTASSATSSSSPSSSSYSACGSASSSSYSNDDDDDAWSGFTWSSSSVSLPSSPITTITTTTTTTQQRPTTASSYARLALIPSFTSTICPTSFSPSFFHNANPTYRTVFTPRANDASSLCRFPSAAAWSVAQLSLADVRVGMLGRWVKGRVDRTVGGKVRRGLRRARTEVARLEIGECDGLEGRVSFFAVGF</sequence>
<evidence type="ECO:0000313" key="3">
    <source>
        <dbReference type="Proteomes" id="UP001492380"/>
    </source>
</evidence>
<dbReference type="Proteomes" id="UP001492380">
    <property type="component" value="Unassembled WGS sequence"/>
</dbReference>
<gene>
    <name evidence="2" type="ORF">HDK90DRAFT_540094</name>
</gene>
<protein>
    <submittedName>
        <fullName evidence="2">Uncharacterized protein</fullName>
    </submittedName>
</protein>
<feature type="region of interest" description="Disordered" evidence="1">
    <location>
        <begin position="337"/>
        <end position="362"/>
    </location>
</feature>
<keyword evidence="3" id="KW-1185">Reference proteome</keyword>
<comment type="caution">
    <text evidence="2">The sequence shown here is derived from an EMBL/GenBank/DDBJ whole genome shotgun (WGS) entry which is preliminary data.</text>
</comment>
<name>A0ABR1Z4K0_9PEZI</name>
<evidence type="ECO:0000313" key="2">
    <source>
        <dbReference type="EMBL" id="KAK8247337.1"/>
    </source>
</evidence>
<feature type="compositionally biased region" description="Low complexity" evidence="1">
    <location>
        <begin position="291"/>
        <end position="309"/>
    </location>
</feature>
<dbReference type="EMBL" id="JBBWRZ010000001">
    <property type="protein sequence ID" value="KAK8247337.1"/>
    <property type="molecule type" value="Genomic_DNA"/>
</dbReference>
<proteinExistence type="predicted"/>
<reference evidence="2 3" key="1">
    <citation type="submission" date="2024-04" db="EMBL/GenBank/DDBJ databases">
        <title>Phyllosticta paracitricarpa is synonymous to the EU quarantine fungus P. citricarpa based on phylogenomic analyses.</title>
        <authorList>
            <consortium name="Lawrence Berkeley National Laboratory"/>
            <person name="Van Ingen-Buijs V.A."/>
            <person name="Van Westerhoven A.C."/>
            <person name="Haridas S."/>
            <person name="Skiadas P."/>
            <person name="Martin F."/>
            <person name="Groenewald J.Z."/>
            <person name="Crous P.W."/>
            <person name="Seidl M.F."/>
        </authorList>
    </citation>
    <scope>NUCLEOTIDE SEQUENCE [LARGE SCALE GENOMIC DNA]</scope>
    <source>
        <strain evidence="2 3">CBS 123374</strain>
    </source>
</reference>
<evidence type="ECO:0000256" key="1">
    <source>
        <dbReference type="SAM" id="MobiDB-lite"/>
    </source>
</evidence>
<accession>A0ABR1Z4K0</accession>
<organism evidence="2 3">
    <name type="scientific">Phyllosticta capitalensis</name>
    <dbReference type="NCBI Taxonomy" id="121624"/>
    <lineage>
        <taxon>Eukaryota</taxon>
        <taxon>Fungi</taxon>
        <taxon>Dikarya</taxon>
        <taxon>Ascomycota</taxon>
        <taxon>Pezizomycotina</taxon>
        <taxon>Dothideomycetes</taxon>
        <taxon>Dothideomycetes incertae sedis</taxon>
        <taxon>Botryosphaeriales</taxon>
        <taxon>Phyllostictaceae</taxon>
        <taxon>Phyllosticta</taxon>
    </lineage>
</organism>
<feature type="region of interest" description="Disordered" evidence="1">
    <location>
        <begin position="248"/>
        <end position="309"/>
    </location>
</feature>